<reference evidence="2" key="1">
    <citation type="submission" date="2016-11" db="EMBL/GenBank/DDBJ databases">
        <authorList>
            <person name="Jaros S."/>
            <person name="Januszkiewicz K."/>
            <person name="Wedrychowicz H."/>
        </authorList>
    </citation>
    <scope>NUCLEOTIDE SEQUENCE [LARGE SCALE GENOMIC DNA]</scope>
    <source>
        <strain evidence="2">GAS401</strain>
    </source>
</reference>
<dbReference type="AlphaFoldDB" id="A0A1M7T2S5"/>
<protein>
    <submittedName>
        <fullName evidence="2">Uncharacterized protein</fullName>
    </submittedName>
</protein>
<proteinExistence type="predicted"/>
<name>A0A1M7T2S5_9BRAD</name>
<feature type="transmembrane region" description="Helical" evidence="1">
    <location>
        <begin position="34"/>
        <end position="50"/>
    </location>
</feature>
<dbReference type="RefSeq" id="WP_172805970.1">
    <property type="nucleotide sequence ID" value="NZ_LT670849.1"/>
</dbReference>
<dbReference type="Proteomes" id="UP000184096">
    <property type="component" value="Chromosome I"/>
</dbReference>
<keyword evidence="1" id="KW-0472">Membrane</keyword>
<evidence type="ECO:0000256" key="1">
    <source>
        <dbReference type="SAM" id="Phobius"/>
    </source>
</evidence>
<organism evidence="2 3">
    <name type="scientific">Bradyrhizobium erythrophlei</name>
    <dbReference type="NCBI Taxonomy" id="1437360"/>
    <lineage>
        <taxon>Bacteria</taxon>
        <taxon>Pseudomonadati</taxon>
        <taxon>Pseudomonadota</taxon>
        <taxon>Alphaproteobacteria</taxon>
        <taxon>Hyphomicrobiales</taxon>
        <taxon>Nitrobacteraceae</taxon>
        <taxon>Bradyrhizobium</taxon>
    </lineage>
</organism>
<evidence type="ECO:0000313" key="3">
    <source>
        <dbReference type="Proteomes" id="UP000184096"/>
    </source>
</evidence>
<keyword evidence="3" id="KW-1185">Reference proteome</keyword>
<evidence type="ECO:0000313" key="2">
    <source>
        <dbReference type="EMBL" id="SHN65065.1"/>
    </source>
</evidence>
<keyword evidence="1" id="KW-1133">Transmembrane helix</keyword>
<keyword evidence="1" id="KW-0812">Transmembrane</keyword>
<accession>A0A1M7T2S5</accession>
<sequence length="56" mass="6254">MPFPIKTGLSIIVLLVALAGYFYQDSLGMHGPKIAILFLAPFMVVAMWIFPEVTRK</sequence>
<dbReference type="EMBL" id="LT670849">
    <property type="protein sequence ID" value="SHN65065.1"/>
    <property type="molecule type" value="Genomic_DNA"/>
</dbReference>
<gene>
    <name evidence="2" type="ORF">SAMN05444170_0662</name>
</gene>